<evidence type="ECO:0000313" key="1">
    <source>
        <dbReference type="EMBL" id="KYC64901.1"/>
    </source>
</evidence>
<protein>
    <submittedName>
        <fullName evidence="1">Uncharacterized protein</fullName>
    </submittedName>
</protein>
<dbReference type="EMBL" id="LQYG01000023">
    <property type="protein sequence ID" value="KYC64901.1"/>
    <property type="molecule type" value="Genomic_DNA"/>
</dbReference>
<proteinExistence type="predicted"/>
<dbReference type="AlphaFoldDB" id="A0A150K6E2"/>
<organism evidence="1 2">
    <name type="scientific">Heyndrickxia coagulans</name>
    <name type="common">Weizmannia coagulans</name>
    <dbReference type="NCBI Taxonomy" id="1398"/>
    <lineage>
        <taxon>Bacteria</taxon>
        <taxon>Bacillati</taxon>
        <taxon>Bacillota</taxon>
        <taxon>Bacilli</taxon>
        <taxon>Bacillales</taxon>
        <taxon>Bacillaceae</taxon>
        <taxon>Heyndrickxia</taxon>
    </lineage>
</organism>
<gene>
    <name evidence="1" type="ORF">B4098_0575</name>
</gene>
<reference evidence="1 2" key="1">
    <citation type="submission" date="2016-01" db="EMBL/GenBank/DDBJ databases">
        <title>Genome Sequences of Twelve Sporeforming Bacillus Species Isolated from Foods.</title>
        <authorList>
            <person name="Berendsen E.M."/>
            <person name="Wells-Bennik M.H."/>
            <person name="Krawcyk A.O."/>
            <person name="De Jong A."/>
            <person name="Holsappel S."/>
            <person name="Eijlander R.T."/>
            <person name="Kuipers O.P."/>
        </authorList>
    </citation>
    <scope>NUCLEOTIDE SEQUENCE [LARGE SCALE GENOMIC DNA]</scope>
    <source>
        <strain evidence="1 2">B4098</strain>
    </source>
</reference>
<comment type="caution">
    <text evidence="1">The sequence shown here is derived from an EMBL/GenBank/DDBJ whole genome shotgun (WGS) entry which is preliminary data.</text>
</comment>
<dbReference type="PATRIC" id="fig|1398.26.peg.1766"/>
<evidence type="ECO:0000313" key="2">
    <source>
        <dbReference type="Proteomes" id="UP000075288"/>
    </source>
</evidence>
<name>A0A150K6E2_HEYCO</name>
<sequence>MRLKIRQAYAKKEGAKRRPSFLRKTAEKFNEVNGMELSEIRAELENTAKKLAGFRGSL</sequence>
<dbReference type="Proteomes" id="UP000075288">
    <property type="component" value="Unassembled WGS sequence"/>
</dbReference>
<accession>A0A150K6E2</accession>